<keyword evidence="2" id="KW-1185">Reference proteome</keyword>
<dbReference type="Proteomes" id="UP000185934">
    <property type="component" value="Chromosome"/>
</dbReference>
<reference evidence="2" key="1">
    <citation type="submission" date="2016-11" db="EMBL/GenBank/DDBJ databases">
        <title>Dehalogenimonas formicexedens sp. nov., a chlorinated alkane respiring bacterium isolated from contaminated groundwater.</title>
        <authorList>
            <person name="Key T.A."/>
            <person name="Bowman K.S."/>
            <person name="Lee I."/>
            <person name="Chun J."/>
            <person name="Albuquerque L."/>
            <person name="da Costa M.S."/>
            <person name="Rainey F.A."/>
            <person name="Moe W.M."/>
        </authorList>
    </citation>
    <scope>NUCLEOTIDE SEQUENCE [LARGE SCALE GENOMIC DNA]</scope>
    <source>
        <strain evidence="2">NSZ-14</strain>
    </source>
</reference>
<proteinExistence type="predicted"/>
<dbReference type="KEGG" id="dfo:Dform_02030"/>
<evidence type="ECO:0000313" key="2">
    <source>
        <dbReference type="Proteomes" id="UP000185934"/>
    </source>
</evidence>
<dbReference type="AlphaFoldDB" id="A0A1P8FA71"/>
<gene>
    <name evidence="1" type="ORF">Dform_02030</name>
</gene>
<name>A0A1P8FA71_9CHLR</name>
<protein>
    <submittedName>
        <fullName evidence="1">Uncharacterized protein</fullName>
    </submittedName>
</protein>
<dbReference type="EMBL" id="CP018258">
    <property type="protein sequence ID" value="APV45343.1"/>
    <property type="molecule type" value="Genomic_DNA"/>
</dbReference>
<organism evidence="1 2">
    <name type="scientific">Dehalogenimonas formicexedens</name>
    <dbReference type="NCBI Taxonomy" id="1839801"/>
    <lineage>
        <taxon>Bacteria</taxon>
        <taxon>Bacillati</taxon>
        <taxon>Chloroflexota</taxon>
        <taxon>Dehalococcoidia</taxon>
        <taxon>Dehalococcoidales</taxon>
        <taxon>Dehalococcoidaceae</taxon>
        <taxon>Dehalogenimonas</taxon>
    </lineage>
</organism>
<evidence type="ECO:0000313" key="1">
    <source>
        <dbReference type="EMBL" id="APV45343.1"/>
    </source>
</evidence>
<sequence>MIPGLIASGCTGQKGEGFAIYLTVRENPGVWQPSESPDIQDTPVISLSDIQAYDRNHHWLTLTSAAIERLAQLEVPVGGREFAVCVDREVIYTGAFWSPVSSLSYNGPVIVQPAKGQDSRVLTIELGYPSSAYVTASDPRSDPRILAGLAGRLVG</sequence>
<accession>A0A1P8FA71</accession>